<evidence type="ECO:0008006" key="3">
    <source>
        <dbReference type="Google" id="ProtNLM"/>
    </source>
</evidence>
<reference evidence="1 2" key="1">
    <citation type="submission" date="2020-07" db="EMBL/GenBank/DDBJ databases">
        <title>Halosimplex litoreum sp. nov. and Halosimplex rubrum sp. nov., isolated from different salt environments.</title>
        <authorList>
            <person name="Cui H."/>
        </authorList>
    </citation>
    <scope>NUCLEOTIDE SEQUENCE [LARGE SCALE GENOMIC DNA]</scope>
    <source>
        <strain evidence="1 2">R2</strain>
    </source>
</reference>
<proteinExistence type="predicted"/>
<dbReference type="GeneID" id="56083675"/>
<dbReference type="KEGG" id="hpel:HZS54_13760"/>
<evidence type="ECO:0000313" key="2">
    <source>
        <dbReference type="Proteomes" id="UP000509346"/>
    </source>
</evidence>
<dbReference type="EMBL" id="CP058909">
    <property type="protein sequence ID" value="QLH82620.1"/>
    <property type="molecule type" value="Genomic_DNA"/>
</dbReference>
<dbReference type="Pfam" id="PF11848">
    <property type="entry name" value="DUF3368"/>
    <property type="match status" value="1"/>
</dbReference>
<keyword evidence="2" id="KW-1185">Reference proteome</keyword>
<sequence length="171" mass="18349">MTRLVADTSALVSLGVVAGGNPDPLEILLDDHTVLAPERVVEELESVGEYDDESAVAAEAVLDRRDSIAVEAVALDDSFPLDDGENAAISLANDRSADQFLCDEFNSVALVHASLVDSRLVTTPLLLTALVRNGRIDTGDAERLLDRIGEARSWDGNSYVQRARETLDAES</sequence>
<organism evidence="1 2">
    <name type="scientific">Halosimplex pelagicum</name>
    <dbReference type="NCBI Taxonomy" id="869886"/>
    <lineage>
        <taxon>Archaea</taxon>
        <taxon>Methanobacteriati</taxon>
        <taxon>Methanobacteriota</taxon>
        <taxon>Stenosarchaea group</taxon>
        <taxon>Halobacteria</taxon>
        <taxon>Halobacteriales</taxon>
        <taxon>Haloarculaceae</taxon>
        <taxon>Halosimplex</taxon>
    </lineage>
</organism>
<gene>
    <name evidence="1" type="ORF">HZS54_13760</name>
</gene>
<dbReference type="InterPro" id="IPR021799">
    <property type="entry name" value="PIN-like_prokaryotic"/>
</dbReference>
<accession>A0A7D5PF04</accession>
<name>A0A7D5PF04_9EURY</name>
<dbReference type="Proteomes" id="UP000509346">
    <property type="component" value="Chromosome"/>
</dbReference>
<evidence type="ECO:0000313" key="1">
    <source>
        <dbReference type="EMBL" id="QLH82620.1"/>
    </source>
</evidence>
<dbReference type="OrthoDB" id="214513at2157"/>
<dbReference type="AlphaFoldDB" id="A0A7D5PF04"/>
<dbReference type="RefSeq" id="WP_179917691.1">
    <property type="nucleotide sequence ID" value="NZ_CP058909.1"/>
</dbReference>
<protein>
    <recommendedName>
        <fullName evidence="3">PIN domain-containing protein</fullName>
    </recommendedName>
</protein>